<feature type="region of interest" description="Disordered" evidence="1">
    <location>
        <begin position="1"/>
        <end position="57"/>
    </location>
</feature>
<evidence type="ECO:0000313" key="2">
    <source>
        <dbReference type="EMBL" id="KAK6326676.1"/>
    </source>
</evidence>
<comment type="caution">
    <text evidence="2">The sequence shown here is derived from an EMBL/GenBank/DDBJ whole genome shotgun (WGS) entry which is preliminary data.</text>
</comment>
<dbReference type="AlphaFoldDB" id="A0AAN8R698"/>
<organism evidence="2 3">
    <name type="scientific">Coregonus suidteri</name>
    <dbReference type="NCBI Taxonomy" id="861788"/>
    <lineage>
        <taxon>Eukaryota</taxon>
        <taxon>Metazoa</taxon>
        <taxon>Chordata</taxon>
        <taxon>Craniata</taxon>
        <taxon>Vertebrata</taxon>
        <taxon>Euteleostomi</taxon>
        <taxon>Actinopterygii</taxon>
        <taxon>Neopterygii</taxon>
        <taxon>Teleostei</taxon>
        <taxon>Protacanthopterygii</taxon>
        <taxon>Salmoniformes</taxon>
        <taxon>Salmonidae</taxon>
        <taxon>Coregoninae</taxon>
        <taxon>Coregonus</taxon>
    </lineage>
</organism>
<dbReference type="Proteomes" id="UP001356427">
    <property type="component" value="Unassembled WGS sequence"/>
</dbReference>
<name>A0AAN8R698_9TELE</name>
<proteinExistence type="predicted"/>
<gene>
    <name evidence="2" type="ORF">J4Q44_G00023210</name>
</gene>
<protein>
    <submittedName>
        <fullName evidence="2">Uncharacterized protein</fullName>
    </submittedName>
</protein>
<evidence type="ECO:0000313" key="3">
    <source>
        <dbReference type="Proteomes" id="UP001356427"/>
    </source>
</evidence>
<accession>A0AAN8R698</accession>
<reference evidence="2 3" key="1">
    <citation type="submission" date="2021-04" db="EMBL/GenBank/DDBJ databases">
        <authorList>
            <person name="De Guttry C."/>
            <person name="Zahm M."/>
            <person name="Klopp C."/>
            <person name="Cabau C."/>
            <person name="Louis A."/>
            <person name="Berthelot C."/>
            <person name="Parey E."/>
            <person name="Roest Crollius H."/>
            <person name="Montfort J."/>
            <person name="Robinson-Rechavi M."/>
            <person name="Bucao C."/>
            <person name="Bouchez O."/>
            <person name="Gislard M."/>
            <person name="Lluch J."/>
            <person name="Milhes M."/>
            <person name="Lampietro C."/>
            <person name="Lopez Roques C."/>
            <person name="Donnadieu C."/>
            <person name="Braasch I."/>
            <person name="Desvignes T."/>
            <person name="Postlethwait J."/>
            <person name="Bobe J."/>
            <person name="Wedekind C."/>
            <person name="Guiguen Y."/>
        </authorList>
    </citation>
    <scope>NUCLEOTIDE SEQUENCE [LARGE SCALE GENOMIC DNA]</scope>
    <source>
        <strain evidence="2">Cs_M1</strain>
        <tissue evidence="2">Blood</tissue>
    </source>
</reference>
<evidence type="ECO:0000256" key="1">
    <source>
        <dbReference type="SAM" id="MobiDB-lite"/>
    </source>
</evidence>
<dbReference type="EMBL" id="JAGTTL010000002">
    <property type="protein sequence ID" value="KAK6326676.1"/>
    <property type="molecule type" value="Genomic_DNA"/>
</dbReference>
<sequence length="57" mass="6004">MLGVLPRGKMPKPHAGEECPGQQAGPGGRVLPLPRLPPQRGPRLCTLGRQHLPPGPV</sequence>
<keyword evidence="3" id="KW-1185">Reference proteome</keyword>